<protein>
    <recommendedName>
        <fullName evidence="1">AB hydrolase-1 domain-containing protein</fullName>
    </recommendedName>
</protein>
<keyword evidence="3" id="KW-1185">Reference proteome</keyword>
<gene>
    <name evidence="2" type="ORF">GCM10009742_22290</name>
</gene>
<dbReference type="InterPro" id="IPR000073">
    <property type="entry name" value="AB_hydrolase_1"/>
</dbReference>
<organism evidence="2 3">
    <name type="scientific">Kribbella karoonensis</name>
    <dbReference type="NCBI Taxonomy" id="324851"/>
    <lineage>
        <taxon>Bacteria</taxon>
        <taxon>Bacillati</taxon>
        <taxon>Actinomycetota</taxon>
        <taxon>Actinomycetes</taxon>
        <taxon>Propionibacteriales</taxon>
        <taxon>Kribbellaceae</taxon>
        <taxon>Kribbella</taxon>
    </lineage>
</organism>
<dbReference type="Gene3D" id="3.40.50.1820">
    <property type="entry name" value="alpha/beta hydrolase"/>
    <property type="match status" value="1"/>
</dbReference>
<evidence type="ECO:0000313" key="2">
    <source>
        <dbReference type="EMBL" id="GAA1577955.1"/>
    </source>
</evidence>
<dbReference type="EMBL" id="BAAAND010000004">
    <property type="protein sequence ID" value="GAA1577955.1"/>
    <property type="molecule type" value="Genomic_DNA"/>
</dbReference>
<proteinExistence type="predicted"/>
<dbReference type="Proteomes" id="UP001500190">
    <property type="component" value="Unassembled WGS sequence"/>
</dbReference>
<name>A0ABN2DI14_9ACTN</name>
<reference evidence="2 3" key="1">
    <citation type="journal article" date="2019" name="Int. J. Syst. Evol. Microbiol.">
        <title>The Global Catalogue of Microorganisms (GCM) 10K type strain sequencing project: providing services to taxonomists for standard genome sequencing and annotation.</title>
        <authorList>
            <consortium name="The Broad Institute Genomics Platform"/>
            <consortium name="The Broad Institute Genome Sequencing Center for Infectious Disease"/>
            <person name="Wu L."/>
            <person name="Ma J."/>
        </authorList>
    </citation>
    <scope>NUCLEOTIDE SEQUENCE [LARGE SCALE GENOMIC DNA]</scope>
    <source>
        <strain evidence="2 3">JCM 14304</strain>
    </source>
</reference>
<feature type="domain" description="AB hydrolase-1" evidence="1">
    <location>
        <begin position="89"/>
        <end position="231"/>
    </location>
</feature>
<sequence>MRKLVSVGLQTIGSLSPRLGGRIAFKLWRRPLARGRVRVDEQIVHNAATVDILHLDEPAAPEAGTQVGAGARVGAGVRTYVWGDGARPVLLVHGWRSRASRYVGFVTRLLELGYSPVSYDAPAHGDSDGEVTSILGHQRIIRALEERHGPFEGVIAHSLGVPFALYAVREGVAAKRLVMISGVADFGYLADAFCAELGLGPKVNRELRRSIERGYFDGDSDIWTRFSVTSGKAELLVIHNDEDDVVDPRQAQLLLRNYGPHAHFLPTTGLGHRKILSDPAVIAEAVAFLQDAEQDSDVAEGLDLSA</sequence>
<comment type="caution">
    <text evidence="2">The sequence shown here is derived from an EMBL/GenBank/DDBJ whole genome shotgun (WGS) entry which is preliminary data.</text>
</comment>
<accession>A0ABN2DI14</accession>
<dbReference type="SUPFAM" id="SSF53474">
    <property type="entry name" value="alpha/beta-Hydrolases"/>
    <property type="match status" value="1"/>
</dbReference>
<evidence type="ECO:0000259" key="1">
    <source>
        <dbReference type="Pfam" id="PF12697"/>
    </source>
</evidence>
<dbReference type="RefSeq" id="WP_344189832.1">
    <property type="nucleotide sequence ID" value="NZ_BAAAND010000004.1"/>
</dbReference>
<dbReference type="InterPro" id="IPR029058">
    <property type="entry name" value="AB_hydrolase_fold"/>
</dbReference>
<dbReference type="Pfam" id="PF12697">
    <property type="entry name" value="Abhydrolase_6"/>
    <property type="match status" value="1"/>
</dbReference>
<evidence type="ECO:0000313" key="3">
    <source>
        <dbReference type="Proteomes" id="UP001500190"/>
    </source>
</evidence>